<dbReference type="Pfam" id="PF01261">
    <property type="entry name" value="AP_endonuc_2"/>
    <property type="match status" value="1"/>
</dbReference>
<dbReference type="OrthoDB" id="256906at2"/>
<dbReference type="EMBL" id="SUPK01000003">
    <property type="protein sequence ID" value="TJY42929.1"/>
    <property type="molecule type" value="Genomic_DNA"/>
</dbReference>
<keyword evidence="2" id="KW-0413">Isomerase</keyword>
<accession>A0A4V5LSG0</accession>
<dbReference type="Proteomes" id="UP000309673">
    <property type="component" value="Unassembled WGS sequence"/>
</dbReference>
<dbReference type="GO" id="GO:0016853">
    <property type="term" value="F:isomerase activity"/>
    <property type="evidence" value="ECO:0007669"/>
    <property type="project" value="UniProtKB-KW"/>
</dbReference>
<gene>
    <name evidence="2" type="ORF">E5161_08865</name>
</gene>
<dbReference type="InterPro" id="IPR013022">
    <property type="entry name" value="Xyl_isomerase-like_TIM-brl"/>
</dbReference>
<evidence type="ECO:0000259" key="1">
    <source>
        <dbReference type="Pfam" id="PF01261"/>
    </source>
</evidence>
<dbReference type="AlphaFoldDB" id="A0A4V5LSG0"/>
<dbReference type="SUPFAM" id="SSF51658">
    <property type="entry name" value="Xylose isomerase-like"/>
    <property type="match status" value="1"/>
</dbReference>
<sequence>MKFGVSSYSLHNAMVNNEMTILDVIDYIAQIGGEHVEIVPLNFTLHDNPRLVEQIRERASRAGIEISNYAIGANFAELGEAEYEAEIARVIKEVDVAHALGVKRMRHDVASSSDLSIRHFLEELPRLAEACRRIADHAAGYGITTSVENHGFFIQASDRVQALIHAVDRSNFRTTLDIGNFICVDESSVVGVKNNLPYASMVHIKDFYIRPSYLNPGEGWFRSSNGTYLRGAVAGQGDLDMRQILRLIRESGYDGYVSLEFEGAEDCRWGARVGLDNVKRLWNDTAAN</sequence>
<evidence type="ECO:0000313" key="2">
    <source>
        <dbReference type="EMBL" id="TJY42929.1"/>
    </source>
</evidence>
<protein>
    <submittedName>
        <fullName evidence="2">Sugar phosphate isomerase/epimerase</fullName>
    </submittedName>
</protein>
<dbReference type="InterPro" id="IPR036237">
    <property type="entry name" value="Xyl_isomerase-like_sf"/>
</dbReference>
<evidence type="ECO:0000313" key="3">
    <source>
        <dbReference type="Proteomes" id="UP000309673"/>
    </source>
</evidence>
<reference evidence="2 3" key="1">
    <citation type="submission" date="2019-04" db="EMBL/GenBank/DDBJ databases">
        <title>Cohnella sp. nov., isolated from soil.</title>
        <authorList>
            <person name="Kim W."/>
        </authorList>
    </citation>
    <scope>NUCLEOTIDE SEQUENCE [LARGE SCALE GENOMIC DNA]</scope>
    <source>
        <strain evidence="2 3">CAU 1483</strain>
    </source>
</reference>
<comment type="caution">
    <text evidence="2">The sequence shown here is derived from an EMBL/GenBank/DDBJ whole genome shotgun (WGS) entry which is preliminary data.</text>
</comment>
<dbReference type="Gene3D" id="3.20.20.150">
    <property type="entry name" value="Divalent-metal-dependent TIM barrel enzymes"/>
    <property type="match status" value="1"/>
</dbReference>
<dbReference type="RefSeq" id="WP_136777348.1">
    <property type="nucleotide sequence ID" value="NZ_SUPK01000003.1"/>
</dbReference>
<keyword evidence="3" id="KW-1185">Reference proteome</keyword>
<name>A0A4V5LSG0_9BACL</name>
<feature type="domain" description="Xylose isomerase-like TIM barrel" evidence="1">
    <location>
        <begin position="25"/>
        <end position="264"/>
    </location>
</feature>
<dbReference type="PANTHER" id="PTHR12110">
    <property type="entry name" value="HYDROXYPYRUVATE ISOMERASE"/>
    <property type="match status" value="1"/>
</dbReference>
<organism evidence="2 3">
    <name type="scientific">Cohnella pontilimi</name>
    <dbReference type="NCBI Taxonomy" id="2564100"/>
    <lineage>
        <taxon>Bacteria</taxon>
        <taxon>Bacillati</taxon>
        <taxon>Bacillota</taxon>
        <taxon>Bacilli</taxon>
        <taxon>Bacillales</taxon>
        <taxon>Paenibacillaceae</taxon>
        <taxon>Cohnella</taxon>
    </lineage>
</organism>
<dbReference type="PANTHER" id="PTHR12110:SF53">
    <property type="entry name" value="BLR5974 PROTEIN"/>
    <property type="match status" value="1"/>
</dbReference>
<dbReference type="InterPro" id="IPR050312">
    <property type="entry name" value="IolE/XylAMocC-like"/>
</dbReference>
<proteinExistence type="predicted"/>